<name>A0AAD3D6S1_9STRA</name>
<dbReference type="PRINTS" id="PR01908">
    <property type="entry name" value="ADSPHPHTASE"/>
</dbReference>
<dbReference type="GO" id="GO:0004725">
    <property type="term" value="F:protein tyrosine phosphatase activity"/>
    <property type="evidence" value="ECO:0007669"/>
    <property type="project" value="UniProtKB-EC"/>
</dbReference>
<dbReference type="AlphaFoldDB" id="A0AAD3D6S1"/>
<dbReference type="PROSITE" id="PS50056">
    <property type="entry name" value="TYR_PHOSPHATASE_2"/>
    <property type="match status" value="1"/>
</dbReference>
<dbReference type="Gene3D" id="3.90.190.10">
    <property type="entry name" value="Protein tyrosine phosphatase superfamily"/>
    <property type="match status" value="1"/>
</dbReference>
<sequence length="338" mass="38880">MGTFDKVAKSLYVGDYKTAQNNRILQSLGITHIVSCGFNKGYFLDEFKYFCIDINDTPTSILLPFLPRAVKFIEMAIESGGIVYVHCVHGQSRSCAVCIAYLMSMHIENLQESIRDDDDDLLSKYYEKVIHARKCMAINPGFMKQLEFYKRMKLTQREENIPRSDHMKSLSKSRATFRLFRAHLEFFLQGKISTFMSIDSDKSKKVIHCAKCNEVLCLDENLPFMLSDDEITSLPSSEYWINSCGGIEYRNSMSRSSPNFNQLLMKVISNNEGIVIEPMKWMRESMNVTMINGEIFNVKGNLQCPSCSRVVGLYDWSQKDTLTSLLLMKSKIELRVKR</sequence>
<protein>
    <recommendedName>
        <fullName evidence="2">protein-tyrosine-phosphatase</fullName>
        <ecNumber evidence="2">3.1.3.48</ecNumber>
    </recommendedName>
</protein>
<dbReference type="SMART" id="SM00195">
    <property type="entry name" value="DSPc"/>
    <property type="match status" value="1"/>
</dbReference>
<dbReference type="EMBL" id="BLLK01000062">
    <property type="protein sequence ID" value="GFH58753.1"/>
    <property type="molecule type" value="Genomic_DNA"/>
</dbReference>
<dbReference type="PANTHER" id="PTHR45848">
    <property type="entry name" value="DUAL SPECIFICITY PROTEIN PHOSPHATASE 12 FAMILY MEMBER"/>
    <property type="match status" value="1"/>
</dbReference>
<dbReference type="EC" id="3.1.3.48" evidence="2"/>
<evidence type="ECO:0000256" key="2">
    <source>
        <dbReference type="ARBA" id="ARBA00013064"/>
    </source>
</evidence>
<gene>
    <name evidence="7" type="ORF">CTEN210_15229</name>
</gene>
<evidence type="ECO:0000259" key="6">
    <source>
        <dbReference type="PROSITE" id="PS50056"/>
    </source>
</evidence>
<keyword evidence="8" id="KW-1185">Reference proteome</keyword>
<proteinExistence type="inferred from homology"/>
<comment type="caution">
    <text evidence="7">The sequence shown here is derived from an EMBL/GenBank/DDBJ whole genome shotgun (WGS) entry which is preliminary data.</text>
</comment>
<evidence type="ECO:0000313" key="8">
    <source>
        <dbReference type="Proteomes" id="UP001054902"/>
    </source>
</evidence>
<evidence type="ECO:0000256" key="3">
    <source>
        <dbReference type="ARBA" id="ARBA00022801"/>
    </source>
</evidence>
<reference evidence="7 8" key="1">
    <citation type="journal article" date="2021" name="Sci. Rep.">
        <title>The genome of the diatom Chaetoceros tenuissimus carries an ancient integrated fragment of an extant virus.</title>
        <authorList>
            <person name="Hongo Y."/>
            <person name="Kimura K."/>
            <person name="Takaki Y."/>
            <person name="Yoshida Y."/>
            <person name="Baba S."/>
            <person name="Kobayashi G."/>
            <person name="Nagasaki K."/>
            <person name="Hano T."/>
            <person name="Tomaru Y."/>
        </authorList>
    </citation>
    <scope>NUCLEOTIDE SEQUENCE [LARGE SCALE GENOMIC DNA]</scope>
    <source>
        <strain evidence="7 8">NIES-3715</strain>
    </source>
</reference>
<dbReference type="InterPro" id="IPR000340">
    <property type="entry name" value="Dual-sp_phosphatase_cat-dom"/>
</dbReference>
<dbReference type="Proteomes" id="UP001054902">
    <property type="component" value="Unassembled WGS sequence"/>
</dbReference>
<dbReference type="CDD" id="cd14498">
    <property type="entry name" value="DSP"/>
    <property type="match status" value="1"/>
</dbReference>
<keyword evidence="4" id="KW-0904">Protein phosphatase</keyword>
<feature type="domain" description="Tyrosine specific protein phosphatases" evidence="6">
    <location>
        <begin position="63"/>
        <end position="108"/>
    </location>
</feature>
<dbReference type="PROSITE" id="PS50054">
    <property type="entry name" value="TYR_PHOSPHATASE_DUAL"/>
    <property type="match status" value="1"/>
</dbReference>
<feature type="domain" description="Tyrosine-protein phosphatase" evidence="5">
    <location>
        <begin position="3"/>
        <end position="155"/>
    </location>
</feature>
<evidence type="ECO:0000256" key="1">
    <source>
        <dbReference type="ARBA" id="ARBA00008601"/>
    </source>
</evidence>
<organism evidence="7 8">
    <name type="scientific">Chaetoceros tenuissimus</name>
    <dbReference type="NCBI Taxonomy" id="426638"/>
    <lineage>
        <taxon>Eukaryota</taxon>
        <taxon>Sar</taxon>
        <taxon>Stramenopiles</taxon>
        <taxon>Ochrophyta</taxon>
        <taxon>Bacillariophyta</taxon>
        <taxon>Coscinodiscophyceae</taxon>
        <taxon>Chaetocerotophycidae</taxon>
        <taxon>Chaetocerotales</taxon>
        <taxon>Chaetocerotaceae</taxon>
        <taxon>Chaetoceros</taxon>
    </lineage>
</organism>
<dbReference type="InterPro" id="IPR000387">
    <property type="entry name" value="Tyr_Pase_dom"/>
</dbReference>
<evidence type="ECO:0000256" key="4">
    <source>
        <dbReference type="ARBA" id="ARBA00022912"/>
    </source>
</evidence>
<evidence type="ECO:0000313" key="7">
    <source>
        <dbReference type="EMBL" id="GFH58753.1"/>
    </source>
</evidence>
<comment type="similarity">
    <text evidence="1">Belongs to the protein-tyrosine phosphatase family. Non-receptor class dual specificity subfamily.</text>
</comment>
<accession>A0AAD3D6S1</accession>
<dbReference type="InterPro" id="IPR020422">
    <property type="entry name" value="TYR_PHOSPHATASE_DUAL_dom"/>
</dbReference>
<dbReference type="InterPro" id="IPR029021">
    <property type="entry name" value="Prot-tyrosine_phosphatase-like"/>
</dbReference>
<dbReference type="Pfam" id="PF00782">
    <property type="entry name" value="DSPc"/>
    <property type="match status" value="1"/>
</dbReference>
<evidence type="ECO:0000259" key="5">
    <source>
        <dbReference type="PROSITE" id="PS50054"/>
    </source>
</evidence>
<dbReference type="GO" id="GO:0008138">
    <property type="term" value="F:protein tyrosine/serine/threonine phosphatase activity"/>
    <property type="evidence" value="ECO:0007669"/>
    <property type="project" value="TreeGrafter"/>
</dbReference>
<keyword evidence="3" id="KW-0378">Hydrolase</keyword>
<dbReference type="PANTHER" id="PTHR45848:SF4">
    <property type="entry name" value="DUAL SPECIFICITY PROTEIN PHOSPHATASE 12"/>
    <property type="match status" value="1"/>
</dbReference>
<dbReference type="SUPFAM" id="SSF52799">
    <property type="entry name" value="(Phosphotyrosine protein) phosphatases II"/>
    <property type="match status" value="1"/>
</dbReference>